<dbReference type="CDD" id="cd12148">
    <property type="entry name" value="fungal_TF_MHR"/>
    <property type="match status" value="1"/>
</dbReference>
<evidence type="ECO:0000256" key="3">
    <source>
        <dbReference type="ARBA" id="ARBA00023163"/>
    </source>
</evidence>
<dbReference type="AlphaFoldDB" id="A0A3N4JR08"/>
<dbReference type="InterPro" id="IPR051127">
    <property type="entry name" value="Fungal_SecMet_Regulators"/>
</dbReference>
<feature type="compositionally biased region" description="Low complexity" evidence="5">
    <location>
        <begin position="245"/>
        <end position="259"/>
    </location>
</feature>
<dbReference type="STRING" id="1336337.A0A3N4JR08"/>
<evidence type="ECO:0000256" key="2">
    <source>
        <dbReference type="ARBA" id="ARBA00023125"/>
    </source>
</evidence>
<feature type="region of interest" description="Disordered" evidence="5">
    <location>
        <begin position="245"/>
        <end position="272"/>
    </location>
</feature>
<evidence type="ECO:0000256" key="5">
    <source>
        <dbReference type="SAM" id="MobiDB-lite"/>
    </source>
</evidence>
<evidence type="ECO:0008006" key="8">
    <source>
        <dbReference type="Google" id="ProtNLM"/>
    </source>
</evidence>
<name>A0A3N4JR08_9PEZI</name>
<keyword evidence="2" id="KW-0238">DNA-binding</keyword>
<evidence type="ECO:0000313" key="6">
    <source>
        <dbReference type="EMBL" id="RPA96244.1"/>
    </source>
</evidence>
<gene>
    <name evidence="6" type="ORF">L873DRAFT_1811641</name>
</gene>
<protein>
    <recommendedName>
        <fullName evidence="8">Transcription factor domain-containing protein</fullName>
    </recommendedName>
</protein>
<proteinExistence type="predicted"/>
<dbReference type="PANTHER" id="PTHR47424">
    <property type="entry name" value="REGULATORY PROTEIN GAL4"/>
    <property type="match status" value="1"/>
</dbReference>
<dbReference type="OrthoDB" id="1919336at2759"/>
<reference evidence="6 7" key="1">
    <citation type="journal article" date="2018" name="Nat. Ecol. Evol.">
        <title>Pezizomycetes genomes reveal the molecular basis of ectomycorrhizal truffle lifestyle.</title>
        <authorList>
            <person name="Murat C."/>
            <person name="Payen T."/>
            <person name="Noel B."/>
            <person name="Kuo A."/>
            <person name="Morin E."/>
            <person name="Chen J."/>
            <person name="Kohler A."/>
            <person name="Krizsan K."/>
            <person name="Balestrini R."/>
            <person name="Da Silva C."/>
            <person name="Montanini B."/>
            <person name="Hainaut M."/>
            <person name="Levati E."/>
            <person name="Barry K.W."/>
            <person name="Belfiori B."/>
            <person name="Cichocki N."/>
            <person name="Clum A."/>
            <person name="Dockter R.B."/>
            <person name="Fauchery L."/>
            <person name="Guy J."/>
            <person name="Iotti M."/>
            <person name="Le Tacon F."/>
            <person name="Lindquist E.A."/>
            <person name="Lipzen A."/>
            <person name="Malagnac F."/>
            <person name="Mello A."/>
            <person name="Molinier V."/>
            <person name="Miyauchi S."/>
            <person name="Poulain J."/>
            <person name="Riccioni C."/>
            <person name="Rubini A."/>
            <person name="Sitrit Y."/>
            <person name="Splivallo R."/>
            <person name="Traeger S."/>
            <person name="Wang M."/>
            <person name="Zifcakova L."/>
            <person name="Wipf D."/>
            <person name="Zambonelli A."/>
            <person name="Paolocci F."/>
            <person name="Nowrousian M."/>
            <person name="Ottonello S."/>
            <person name="Baldrian P."/>
            <person name="Spatafora J.W."/>
            <person name="Henrissat B."/>
            <person name="Nagy L.G."/>
            <person name="Aury J.M."/>
            <person name="Wincker P."/>
            <person name="Grigoriev I.V."/>
            <person name="Bonfante P."/>
            <person name="Martin F.M."/>
        </authorList>
    </citation>
    <scope>NUCLEOTIDE SEQUENCE [LARGE SCALE GENOMIC DNA]</scope>
    <source>
        <strain evidence="6 7">120613-1</strain>
    </source>
</reference>
<evidence type="ECO:0000256" key="1">
    <source>
        <dbReference type="ARBA" id="ARBA00023015"/>
    </source>
</evidence>
<keyword evidence="3" id="KW-0804">Transcription</keyword>
<accession>A0A3N4JR08</accession>
<feature type="region of interest" description="Disordered" evidence="5">
    <location>
        <begin position="335"/>
        <end position="374"/>
    </location>
</feature>
<dbReference type="EMBL" id="ML120416">
    <property type="protein sequence ID" value="RPA96244.1"/>
    <property type="molecule type" value="Genomic_DNA"/>
</dbReference>
<keyword evidence="4" id="KW-0539">Nucleus</keyword>
<sequence>MPKISPGEDPIYAEGYRTCTNDSDAYLHSELIKLGILMGTITKNVYAPAATDFVSIAEHSKKLRAWQYSLPESFRLTRSVGGNDSKQRSAVLLTHCSYLNCIVLMSRKVLVEMCAAQDVPHVNHAKRGLADEYAQMCVSAGRQLATVLNPRSMKLILLVVGIIYSEGRLVRRCWLAIQSAYTAGLIVCLCLATRRCRESTHFTVSGQDNEQLTKCIEALEFCAPYDNVAQRYLDILNSICRSIKSVTPPSSSSSSSSGKKPPPKRLRTSPDQEYDRFQYSRFTNTDPVTQFIINLLRNPFGGEMRVLDGDNSPLKIFPENWRFLCPAPPRNIEGFKTPLLTPEEGTFQPSRPGSAPVASPSTDSDSLESSRRRKIPFRTKEEFEAFFRRVT</sequence>
<keyword evidence="1" id="KW-0805">Transcription regulation</keyword>
<keyword evidence="7" id="KW-1185">Reference proteome</keyword>
<dbReference type="Proteomes" id="UP000276215">
    <property type="component" value="Unassembled WGS sequence"/>
</dbReference>
<evidence type="ECO:0000313" key="7">
    <source>
        <dbReference type="Proteomes" id="UP000276215"/>
    </source>
</evidence>
<dbReference type="PANTHER" id="PTHR47424:SF3">
    <property type="entry name" value="REGULATORY PROTEIN GAL4"/>
    <property type="match status" value="1"/>
</dbReference>
<evidence type="ECO:0000256" key="4">
    <source>
        <dbReference type="ARBA" id="ARBA00023242"/>
    </source>
</evidence>
<organism evidence="6 7">
    <name type="scientific">Choiromyces venosus 120613-1</name>
    <dbReference type="NCBI Taxonomy" id="1336337"/>
    <lineage>
        <taxon>Eukaryota</taxon>
        <taxon>Fungi</taxon>
        <taxon>Dikarya</taxon>
        <taxon>Ascomycota</taxon>
        <taxon>Pezizomycotina</taxon>
        <taxon>Pezizomycetes</taxon>
        <taxon>Pezizales</taxon>
        <taxon>Tuberaceae</taxon>
        <taxon>Choiromyces</taxon>
    </lineage>
</organism>
<dbReference type="GO" id="GO:0003677">
    <property type="term" value="F:DNA binding"/>
    <property type="evidence" value="ECO:0007669"/>
    <property type="project" value="UniProtKB-KW"/>
</dbReference>